<dbReference type="SUPFAM" id="SSF52540">
    <property type="entry name" value="P-loop containing nucleoside triphosphate hydrolases"/>
    <property type="match status" value="1"/>
</dbReference>
<gene>
    <name evidence="1" type="ORF">LEA_17262</name>
</gene>
<organism evidence="1">
    <name type="scientific">human gut metagenome</name>
    <dbReference type="NCBI Taxonomy" id="408170"/>
    <lineage>
        <taxon>unclassified sequences</taxon>
        <taxon>metagenomes</taxon>
        <taxon>organismal metagenomes</taxon>
    </lineage>
</organism>
<name>K1S231_9ZZZZ</name>
<accession>K1S231</accession>
<dbReference type="InterPro" id="IPR027417">
    <property type="entry name" value="P-loop_NTPase"/>
</dbReference>
<dbReference type="EMBL" id="AJWY01011811">
    <property type="protein sequence ID" value="EKC51703.1"/>
    <property type="molecule type" value="Genomic_DNA"/>
</dbReference>
<protein>
    <submittedName>
        <fullName evidence="1">Uncharacterized protein</fullName>
    </submittedName>
</protein>
<reference evidence="1" key="1">
    <citation type="journal article" date="2013" name="Environ. Microbiol.">
        <title>Microbiota from the distal guts of lean and obese adolescents exhibit partial functional redundancy besides clear differences in community structure.</title>
        <authorList>
            <person name="Ferrer M."/>
            <person name="Ruiz A."/>
            <person name="Lanza F."/>
            <person name="Haange S.B."/>
            <person name="Oberbach A."/>
            <person name="Till H."/>
            <person name="Bargiela R."/>
            <person name="Campoy C."/>
            <person name="Segura M.T."/>
            <person name="Richter M."/>
            <person name="von Bergen M."/>
            <person name="Seifert J."/>
            <person name="Suarez A."/>
        </authorList>
    </citation>
    <scope>NUCLEOTIDE SEQUENCE</scope>
</reference>
<comment type="caution">
    <text evidence="1">The sequence shown here is derived from an EMBL/GenBank/DDBJ whole genome shotgun (WGS) entry which is preliminary data.</text>
</comment>
<dbReference type="AlphaFoldDB" id="K1S231"/>
<evidence type="ECO:0000313" key="1">
    <source>
        <dbReference type="EMBL" id="EKC51703.1"/>
    </source>
</evidence>
<proteinExistence type="predicted"/>
<feature type="non-terminal residue" evidence="1">
    <location>
        <position position="57"/>
    </location>
</feature>
<sequence>MMVGKKVSLNIERTAPVNPQDRIELKNVTTLNAEGVKAIDNLSFTIRSGEILGIAGI</sequence>